<gene>
    <name evidence="1" type="ORF">MLD38_015390</name>
</gene>
<protein>
    <submittedName>
        <fullName evidence="1">Uncharacterized protein</fullName>
    </submittedName>
</protein>
<accession>A0ACB9RHV0</accession>
<comment type="caution">
    <text evidence="1">The sequence shown here is derived from an EMBL/GenBank/DDBJ whole genome shotgun (WGS) entry which is preliminary data.</text>
</comment>
<evidence type="ECO:0000313" key="1">
    <source>
        <dbReference type="EMBL" id="KAI4377816.1"/>
    </source>
</evidence>
<name>A0ACB9RHV0_9MYRT</name>
<dbReference type="Proteomes" id="UP001057402">
    <property type="component" value="Chromosome 4"/>
</dbReference>
<evidence type="ECO:0000313" key="2">
    <source>
        <dbReference type="Proteomes" id="UP001057402"/>
    </source>
</evidence>
<keyword evidence="2" id="KW-1185">Reference proteome</keyword>
<proteinExistence type="predicted"/>
<dbReference type="EMBL" id="CM042883">
    <property type="protein sequence ID" value="KAI4377816.1"/>
    <property type="molecule type" value="Genomic_DNA"/>
</dbReference>
<reference evidence="2" key="1">
    <citation type="journal article" date="2023" name="Front. Plant Sci.">
        <title>Chromosomal-level genome assembly of Melastoma candidum provides insights into trichome evolution.</title>
        <authorList>
            <person name="Zhong Y."/>
            <person name="Wu W."/>
            <person name="Sun C."/>
            <person name="Zou P."/>
            <person name="Liu Y."/>
            <person name="Dai S."/>
            <person name="Zhou R."/>
        </authorList>
    </citation>
    <scope>NUCLEOTIDE SEQUENCE [LARGE SCALE GENOMIC DNA]</scope>
</reference>
<organism evidence="1 2">
    <name type="scientific">Melastoma candidum</name>
    <dbReference type="NCBI Taxonomy" id="119954"/>
    <lineage>
        <taxon>Eukaryota</taxon>
        <taxon>Viridiplantae</taxon>
        <taxon>Streptophyta</taxon>
        <taxon>Embryophyta</taxon>
        <taxon>Tracheophyta</taxon>
        <taxon>Spermatophyta</taxon>
        <taxon>Magnoliopsida</taxon>
        <taxon>eudicotyledons</taxon>
        <taxon>Gunneridae</taxon>
        <taxon>Pentapetalae</taxon>
        <taxon>rosids</taxon>
        <taxon>malvids</taxon>
        <taxon>Myrtales</taxon>
        <taxon>Melastomataceae</taxon>
        <taxon>Melastomatoideae</taxon>
        <taxon>Melastomateae</taxon>
        <taxon>Melastoma</taxon>
    </lineage>
</organism>
<sequence>MGASLLPGILVVALLAVTLRVFVFSPLSSPERLALPDVSPHFASIPINTGLHGTVKLGVGLQGPEDVCIDEDGVLYTATRDGWIKRLRKGESAWEDWVFVHNSSILGIAASRHGGLVVCDTEKGLLIVHEGGASLLSSHVGKSPIRFADDVIEALDGNIYFSVASTKYTLSNWFFDVLEARPYGQLLKYDPSTKESTILLDNLAFANGVALSKDEDFLVVCETWKFRCIKYWLKGEKAGETEVFIENLPGGPDNINLAPDGSFWIALLQLTIQGREFFHTSKVPKHVIATFPSLISKVTQVFGRASVMHVGADGNVLMRHDDPQGKVCRMVTSAVEHDGHLYLGSLRNDFVGKLPLV</sequence>